<dbReference type="SMR" id="A0A2T6C3M6"/>
<proteinExistence type="evidence at protein level"/>
<dbReference type="OrthoDB" id="7567452at2"/>
<dbReference type="EMBL" id="QBKT01000002">
    <property type="protein sequence ID" value="PTX62936.1"/>
    <property type="molecule type" value="Genomic_DNA"/>
</dbReference>
<dbReference type="PDBsum" id="6HTN"/>
<dbReference type="PDB" id="6HTN">
    <property type="method" value="X-ray"/>
    <property type="resolution" value="1.55 A"/>
    <property type="chains" value="A/B/C/D/E/F=5-149"/>
</dbReference>
<keyword evidence="3" id="KW-0002">3D-structure</keyword>
<dbReference type="Pfam" id="PF07938">
    <property type="entry name" value="Fungal_lectin"/>
    <property type="match status" value="1"/>
</dbReference>
<dbReference type="Proteomes" id="UP000244090">
    <property type="component" value="Unassembled WGS sequence"/>
</dbReference>
<dbReference type="Gene3D" id="2.40.128.190">
    <property type="match status" value="2"/>
</dbReference>
<evidence type="ECO:0000313" key="1">
    <source>
        <dbReference type="EMBL" id="PTX62936.1"/>
    </source>
</evidence>
<dbReference type="GO" id="GO:0030246">
    <property type="term" value="F:carbohydrate binding"/>
    <property type="evidence" value="ECO:0007669"/>
    <property type="project" value="UniProtKB-KW"/>
</dbReference>
<reference evidence="3" key="2">
    <citation type="journal article" date="2019" name="Structure">
        <title>Architecture and Evolution of Blade Assembly in beta-propeller Lectins.</title>
        <authorList>
            <person name="Bonnardel F."/>
            <person name="Kumar A."/>
            <person name="Wimmerova M."/>
            <person name="Lahmann M."/>
            <person name="Perez S."/>
            <person name="Varrot A."/>
            <person name="Lisacek F."/>
            <person name="Imberty A."/>
        </authorList>
    </citation>
    <scope>X-RAY CRYSTALLOGRAPHY (1.55 ANGSTROMS) OF 5-149</scope>
</reference>
<keyword evidence="2" id="KW-1185">Reference proteome</keyword>
<gene>
    <name evidence="1" type="ORF">C8N46_102337</name>
</gene>
<dbReference type="UniLectin" id="A0A2T6C3M6"/>
<evidence type="ECO:0000313" key="2">
    <source>
        <dbReference type="Proteomes" id="UP000244090"/>
    </source>
</evidence>
<reference evidence="1 2" key="1">
    <citation type="submission" date="2018-04" db="EMBL/GenBank/DDBJ databases">
        <title>Genomic Encyclopedia of Archaeal and Bacterial Type Strains, Phase II (KMG-II): from individual species to whole genera.</title>
        <authorList>
            <person name="Goeker M."/>
        </authorList>
    </citation>
    <scope>NUCLEOTIDE SEQUENCE [LARGE SCALE GENOMIC DNA]</scope>
    <source>
        <strain evidence="1 2">DSM 25731</strain>
    </source>
</reference>
<comment type="caution">
    <text evidence="1">The sequence shown here is derived from an EMBL/GenBank/DDBJ whole genome shotgun (WGS) entry which is preliminary data.</text>
</comment>
<dbReference type="AlphaFoldDB" id="A0A2T6C3M6"/>
<name>A0A2T6C3M6_9FLAO</name>
<dbReference type="InterPro" id="IPR012475">
    <property type="entry name" value="Fungal_lectin"/>
</dbReference>
<keyword evidence="1" id="KW-0430">Lectin</keyword>
<sequence length="149" mass="16683">MGNSMGATSWVDGSGQIHLRIYSLQQSNGKLLERCWDSNKWYDGALTNQFSAISGAGATSWLDSSGQIHIRVYAIGTNGKIIELCWDKDKWYSGALTSGQFYGASTPDATSWLDKNGQIHIRVYAYNQDNVQKEYCWDGSKWYVGAYTE</sequence>
<dbReference type="SUPFAM" id="SSF89372">
    <property type="entry name" value="Fucose-specific lectin"/>
    <property type="match status" value="1"/>
</dbReference>
<organism evidence="1 2">
    <name type="scientific">Kordia periserrulae</name>
    <dbReference type="NCBI Taxonomy" id="701523"/>
    <lineage>
        <taxon>Bacteria</taxon>
        <taxon>Pseudomonadati</taxon>
        <taxon>Bacteroidota</taxon>
        <taxon>Flavobacteriia</taxon>
        <taxon>Flavobacteriales</taxon>
        <taxon>Flavobacteriaceae</taxon>
        <taxon>Kordia</taxon>
    </lineage>
</organism>
<dbReference type="RefSeq" id="WP_146169744.1">
    <property type="nucleotide sequence ID" value="NZ_QBKT01000002.1"/>
</dbReference>
<protein>
    <submittedName>
        <fullName evidence="1">Fucose-binding lectin</fullName>
    </submittedName>
</protein>
<evidence type="ECO:0007829" key="3">
    <source>
        <dbReference type="PDB" id="6HTN"/>
    </source>
</evidence>
<accession>A0A2T6C3M6</accession>